<sequence length="292" mass="34202">MFGLSVRRESYILPQIIRRSYVDGPSFRERWADMDEEEKERVRKSRKLKAWRAPMEPQDHYLQAFNISTNKHGFFSNKFSLKLTDWFSWYKQHQMDYVKWSQRYIPERQQTLGNDLALAHFVVHRNGKVRMKGSQTFMDIKNALDLPDTFTPNWFLEEVDVSGTEICYEGLENFANLGRLKIAAFRNCQYFDDWCLERILNMCPNLEVLDISDNVKITERGLEGAYRNCNLKKLIVTDWGYGVSFELVCLMLEDAVPGLQVEIKTPTVANEKLNASPDVVAESTIKRDQVFK</sequence>
<evidence type="ECO:0000313" key="3">
    <source>
        <dbReference type="Proteomes" id="UP000694866"/>
    </source>
</evidence>
<dbReference type="Proteomes" id="UP000694866">
    <property type="component" value="Unplaced"/>
</dbReference>
<reference evidence="1" key="1">
    <citation type="submission" date="2015-01" db="EMBL/GenBank/DDBJ databases">
        <title>Transcriptome Assembly of Fopius arisanus.</title>
        <authorList>
            <person name="Geib S."/>
        </authorList>
    </citation>
    <scope>NUCLEOTIDE SEQUENCE</scope>
</reference>
<dbReference type="OrthoDB" id="1708588at2759"/>
<name>A0A0C9Q6Z0_9HYME</name>
<organism evidence="1">
    <name type="scientific">Fopius arisanus</name>
    <dbReference type="NCBI Taxonomy" id="64838"/>
    <lineage>
        <taxon>Eukaryota</taxon>
        <taxon>Metazoa</taxon>
        <taxon>Ecdysozoa</taxon>
        <taxon>Arthropoda</taxon>
        <taxon>Hexapoda</taxon>
        <taxon>Insecta</taxon>
        <taxon>Pterygota</taxon>
        <taxon>Neoptera</taxon>
        <taxon>Endopterygota</taxon>
        <taxon>Hymenoptera</taxon>
        <taxon>Apocrita</taxon>
        <taxon>Ichneumonoidea</taxon>
        <taxon>Braconidae</taxon>
        <taxon>Opiinae</taxon>
        <taxon>Fopius</taxon>
    </lineage>
</organism>
<dbReference type="KEGG" id="fas:105263714"/>
<dbReference type="SUPFAM" id="SSF52047">
    <property type="entry name" value="RNI-like"/>
    <property type="match status" value="1"/>
</dbReference>
<dbReference type="GeneID" id="105263714"/>
<dbReference type="InterPro" id="IPR001611">
    <property type="entry name" value="Leu-rich_rpt"/>
</dbReference>
<gene>
    <name evidence="1" type="primary">ATP5SL_0</name>
    <name evidence="2" type="synonym">ATP5SL_1</name>
    <name evidence="4" type="synonym">LOC105263714</name>
    <name evidence="1" type="ORF">g.21287</name>
    <name evidence="2" type="ORF">g.21292</name>
</gene>
<evidence type="ECO:0000313" key="1">
    <source>
        <dbReference type="EMBL" id="JAG79660.1"/>
    </source>
</evidence>
<dbReference type="InterPro" id="IPR032675">
    <property type="entry name" value="LRR_dom_sf"/>
</dbReference>
<evidence type="ECO:0000313" key="4">
    <source>
        <dbReference type="RefSeq" id="XP_011298404.1"/>
    </source>
</evidence>
<evidence type="ECO:0000313" key="2">
    <source>
        <dbReference type="EMBL" id="JAG84168.1"/>
    </source>
</evidence>
<keyword evidence="3" id="KW-1185">Reference proteome</keyword>
<dbReference type="Pfam" id="PF13516">
    <property type="entry name" value="LRR_6"/>
    <property type="match status" value="1"/>
</dbReference>
<dbReference type="EMBL" id="GBYB01014401">
    <property type="protein sequence ID" value="JAG84168.1"/>
    <property type="molecule type" value="Transcribed_RNA"/>
</dbReference>
<dbReference type="AlphaFoldDB" id="A0A0C9Q6Z0"/>
<dbReference type="EMBL" id="GBYB01009893">
    <property type="protein sequence ID" value="JAG79660.1"/>
    <property type="molecule type" value="Transcribed_RNA"/>
</dbReference>
<dbReference type="RefSeq" id="XP_011298404.1">
    <property type="nucleotide sequence ID" value="XM_011300102.1"/>
</dbReference>
<accession>A0A9R1SWF6</accession>
<protein>
    <submittedName>
        <fullName evidence="4">ATP synthase subunit s-like protein</fullName>
    </submittedName>
    <submittedName>
        <fullName evidence="1">ATP5SL_0 protein</fullName>
    </submittedName>
    <submittedName>
        <fullName evidence="2">ATP5SL_1 protein</fullName>
    </submittedName>
</protein>
<reference evidence="4" key="2">
    <citation type="submission" date="2025-04" db="UniProtKB">
        <authorList>
            <consortium name="RefSeq"/>
        </authorList>
    </citation>
    <scope>IDENTIFICATION</scope>
    <source>
        <strain evidence="4">USDA-PBARC FA_bdor</strain>
        <tissue evidence="4">Whole organism</tissue>
    </source>
</reference>
<accession>A0A0C9Q6Z0</accession>
<proteinExistence type="predicted"/>
<dbReference type="Gene3D" id="3.80.10.10">
    <property type="entry name" value="Ribonuclease Inhibitor"/>
    <property type="match status" value="1"/>
</dbReference>